<dbReference type="Gene3D" id="4.10.260.20">
    <property type="entry name" value="Iron hydrogenase, small subunit"/>
    <property type="match status" value="1"/>
</dbReference>
<keyword evidence="6" id="KW-1185">Reference proteome</keyword>
<dbReference type="Pfam" id="PF02906">
    <property type="entry name" value="Fe_hyd_lg_C"/>
    <property type="match status" value="1"/>
</dbReference>
<dbReference type="GO" id="GO:0008901">
    <property type="term" value="F:ferredoxin hydrogenase activity"/>
    <property type="evidence" value="ECO:0007669"/>
    <property type="project" value="UniProtKB-EC"/>
</dbReference>
<dbReference type="eggNOG" id="COG1145">
    <property type="taxonomic scope" value="Bacteria"/>
</dbReference>
<dbReference type="GO" id="GO:0051536">
    <property type="term" value="F:iron-sulfur cluster binding"/>
    <property type="evidence" value="ECO:0007669"/>
    <property type="project" value="UniProtKB-KW"/>
</dbReference>
<dbReference type="EMBL" id="CP000112">
    <property type="protein sequence ID" value="ABB37276.1"/>
    <property type="molecule type" value="Genomic_DNA"/>
</dbReference>
<dbReference type="eggNOG" id="COG4624">
    <property type="taxonomic scope" value="Bacteria"/>
</dbReference>
<dbReference type="SMART" id="SM00902">
    <property type="entry name" value="Fe_hyd_SSU"/>
    <property type="match status" value="1"/>
</dbReference>
<dbReference type="InterPro" id="IPR013352">
    <property type="entry name" value="Fe_hydrogenase_subset"/>
</dbReference>
<feature type="domain" description="4Fe-4S ferredoxin-type" evidence="4">
    <location>
        <begin position="36"/>
        <end position="65"/>
    </location>
</feature>
<dbReference type="Gene3D" id="3.40.950.10">
    <property type="entry name" value="Fe-only Hydrogenase (Larger Subunit), Chain L, domain 3"/>
    <property type="match status" value="1"/>
</dbReference>
<dbReference type="SUPFAM" id="SSF53920">
    <property type="entry name" value="Fe-only hydrogenase"/>
    <property type="match status" value="1"/>
</dbReference>
<dbReference type="KEGG" id="dde:Dde_0475"/>
<sequence>MNGQQNVIRIDSDICTGCGRCKDVCPVGAVEGVQGTPHSIREDVCVLCGQCVQQCSAFASFYEQHPACIAEKKRERGLFVSEAAPLFAAWHTGDAPRVAGRLAEGCHSMVQCAPAVRAAIGEEFGMPAGALTPGRLAAALRRLGFDRVYDTNFAADLTIMEEGSELLQRMEGAGPLPMFTSCCPAWVRYAEQQFPDLLEHLSSCKSPQQMAGAVFKSYGAQLDGVDPRQVFSVAVMPCTCKKAEAQRPGMEHDGVRDVDAVLTTGELAAMLRQAHIDFAALPDEPFDRPLGSYSGAGNIFGLTGGVMEAALRTAYELVTGEPVPCTELVYVRGGEGIRHATLTMDGRTFRVAVVAGLQHVRPLLEAVRAGTCDVNFVEVMCCPQGCISGGGQPKVLLPFQRDEVYAARKAALYRHDAELACRKSHENPQVQALYREFLGEPLSHVSHNLLHTVYGQTR</sequence>
<dbReference type="Gene3D" id="3.30.70.20">
    <property type="match status" value="1"/>
</dbReference>
<accession>Q315X0</accession>
<keyword evidence="1" id="KW-0479">Metal-binding</keyword>
<feature type="domain" description="4Fe-4S ferredoxin-type" evidence="4">
    <location>
        <begin position="6"/>
        <end position="35"/>
    </location>
</feature>
<dbReference type="InterPro" id="IPR050340">
    <property type="entry name" value="Cytosolic_Fe-S_CAF"/>
</dbReference>
<keyword evidence="5" id="KW-0560">Oxidoreductase</keyword>
<evidence type="ECO:0000313" key="5">
    <source>
        <dbReference type="EMBL" id="ABB37276.1"/>
    </source>
</evidence>
<dbReference type="InterPro" id="IPR036991">
    <property type="entry name" value="Fe_hydrogenase_ssu_sf"/>
</dbReference>
<proteinExistence type="predicted"/>
<dbReference type="Gene3D" id="3.40.50.1780">
    <property type="match status" value="1"/>
</dbReference>
<dbReference type="NCBIfam" id="TIGR02512">
    <property type="entry name" value="FeFe_hydrog_A"/>
    <property type="match status" value="1"/>
</dbReference>
<name>Q315X0_OLEA2</name>
<dbReference type="InterPro" id="IPR017896">
    <property type="entry name" value="4Fe4S_Fe-S-bd"/>
</dbReference>
<protein>
    <submittedName>
        <fullName evidence="5">Fe-only hydrogenase, large &amp; small subunits, cytoplasmic</fullName>
        <ecNumber evidence="5">1.12.7.2</ecNumber>
    </submittedName>
</protein>
<evidence type="ECO:0000313" key="6">
    <source>
        <dbReference type="Proteomes" id="UP000002710"/>
    </source>
</evidence>
<gene>
    <name evidence="5" type="ordered locus">Dde_0475</name>
</gene>
<dbReference type="EC" id="1.12.7.2" evidence="5"/>
<evidence type="ECO:0000256" key="3">
    <source>
        <dbReference type="ARBA" id="ARBA00023014"/>
    </source>
</evidence>
<reference evidence="5 6" key="1">
    <citation type="journal article" date="2011" name="J. Bacteriol.">
        <title>Complete genome sequence and updated annotation of Desulfovibrio alaskensis G20.</title>
        <authorList>
            <person name="Hauser L.J."/>
            <person name="Land M.L."/>
            <person name="Brown S.D."/>
            <person name="Larimer F."/>
            <person name="Keller K.L."/>
            <person name="Rapp-Giles B.J."/>
            <person name="Price M.N."/>
            <person name="Lin M."/>
            <person name="Bruce D.C."/>
            <person name="Detter J.C."/>
            <person name="Tapia R."/>
            <person name="Han C.S."/>
            <person name="Goodwin L.A."/>
            <person name="Cheng J.F."/>
            <person name="Pitluck S."/>
            <person name="Copeland A."/>
            <person name="Lucas S."/>
            <person name="Nolan M."/>
            <person name="Lapidus A.L."/>
            <person name="Palumbo A.V."/>
            <person name="Wall J.D."/>
        </authorList>
    </citation>
    <scope>NUCLEOTIDE SEQUENCE [LARGE SCALE GENOMIC DNA]</scope>
    <source>
        <strain evidence="6">ATCC BAA 1058 / DSM 17464 / G20</strain>
    </source>
</reference>
<dbReference type="Proteomes" id="UP000002710">
    <property type="component" value="Chromosome"/>
</dbReference>
<dbReference type="InterPro" id="IPR003149">
    <property type="entry name" value="Fe_hydrogenase_ssu"/>
</dbReference>
<evidence type="ECO:0000256" key="2">
    <source>
        <dbReference type="ARBA" id="ARBA00023004"/>
    </source>
</evidence>
<dbReference type="PROSITE" id="PS51379">
    <property type="entry name" value="4FE4S_FER_2"/>
    <property type="match status" value="2"/>
</dbReference>
<dbReference type="Pfam" id="PF02256">
    <property type="entry name" value="Fe_hyd_SSU"/>
    <property type="match status" value="1"/>
</dbReference>
<dbReference type="GO" id="GO:0005506">
    <property type="term" value="F:iron ion binding"/>
    <property type="evidence" value="ECO:0007669"/>
    <property type="project" value="InterPro"/>
</dbReference>
<dbReference type="PROSITE" id="PS00198">
    <property type="entry name" value="4FE4S_FER_1"/>
    <property type="match status" value="1"/>
</dbReference>
<evidence type="ECO:0000256" key="1">
    <source>
        <dbReference type="ARBA" id="ARBA00022723"/>
    </source>
</evidence>
<keyword evidence="2" id="KW-0408">Iron</keyword>
<dbReference type="Pfam" id="PF13237">
    <property type="entry name" value="Fer4_10"/>
    <property type="match status" value="1"/>
</dbReference>
<dbReference type="SUPFAM" id="SSF54862">
    <property type="entry name" value="4Fe-4S ferredoxins"/>
    <property type="match status" value="1"/>
</dbReference>
<dbReference type="InterPro" id="IPR004108">
    <property type="entry name" value="Fe_hydrogenase_lsu_C"/>
</dbReference>
<evidence type="ECO:0000259" key="4">
    <source>
        <dbReference type="PROSITE" id="PS51379"/>
    </source>
</evidence>
<dbReference type="InterPro" id="IPR017900">
    <property type="entry name" value="4Fe4S_Fe_S_CS"/>
</dbReference>
<dbReference type="RefSeq" id="WP_011366599.1">
    <property type="nucleotide sequence ID" value="NC_007519.1"/>
</dbReference>
<dbReference type="AlphaFoldDB" id="Q315X0"/>
<dbReference type="HOGENOM" id="CLU_018240_2_0_7"/>
<dbReference type="STRING" id="207559.Dde_0475"/>
<organism evidence="5 6">
    <name type="scientific">Oleidesulfovibrio alaskensis (strain ATCC BAA-1058 / DSM 17464 / G20)</name>
    <name type="common">Desulfovibrio alaskensis</name>
    <dbReference type="NCBI Taxonomy" id="207559"/>
    <lineage>
        <taxon>Bacteria</taxon>
        <taxon>Pseudomonadati</taxon>
        <taxon>Thermodesulfobacteriota</taxon>
        <taxon>Desulfovibrionia</taxon>
        <taxon>Desulfovibrionales</taxon>
        <taxon>Desulfovibrionaceae</taxon>
        <taxon>Oleidesulfovibrio</taxon>
    </lineage>
</organism>
<dbReference type="PANTHER" id="PTHR11615">
    <property type="entry name" value="NITRATE, FORMATE, IRON DEHYDROGENASE"/>
    <property type="match status" value="1"/>
</dbReference>
<keyword evidence="3" id="KW-0411">Iron-sulfur</keyword>
<dbReference type="InterPro" id="IPR009016">
    <property type="entry name" value="Fe_hydrogenase"/>
</dbReference>